<feature type="domain" description="Glycosyltransferase 2-like" evidence="1">
    <location>
        <begin position="4"/>
        <end position="117"/>
    </location>
</feature>
<dbReference type="Proteomes" id="UP000198779">
    <property type="component" value="Unassembled WGS sequence"/>
</dbReference>
<dbReference type="AlphaFoldDB" id="A0A1G8ASA1"/>
<dbReference type="EMBL" id="FNCQ01000020">
    <property type="protein sequence ID" value="SDH23799.1"/>
    <property type="molecule type" value="Genomic_DNA"/>
</dbReference>
<dbReference type="STRING" id="645274.SAMN04487901_12049"/>
<dbReference type="InterPro" id="IPR001173">
    <property type="entry name" value="Glyco_trans_2-like"/>
</dbReference>
<protein>
    <submittedName>
        <fullName evidence="2">Glycosyltransferase involved in cell wall bisynthesis</fullName>
    </submittedName>
</protein>
<dbReference type="InterPro" id="IPR029044">
    <property type="entry name" value="Nucleotide-diphossugar_trans"/>
</dbReference>
<dbReference type="RefSeq" id="WP_091819038.1">
    <property type="nucleotide sequence ID" value="NZ_FNCQ01000020.1"/>
</dbReference>
<accession>A0A1G8ASA1</accession>
<evidence type="ECO:0000313" key="2">
    <source>
        <dbReference type="EMBL" id="SDH23799.1"/>
    </source>
</evidence>
<dbReference type="GO" id="GO:0016758">
    <property type="term" value="F:hexosyltransferase activity"/>
    <property type="evidence" value="ECO:0007669"/>
    <property type="project" value="UniProtKB-ARBA"/>
</dbReference>
<dbReference type="SUPFAM" id="SSF53448">
    <property type="entry name" value="Nucleotide-diphospho-sugar transferases"/>
    <property type="match status" value="1"/>
</dbReference>
<evidence type="ECO:0000259" key="1">
    <source>
        <dbReference type="Pfam" id="PF00535"/>
    </source>
</evidence>
<name>A0A1G8ASA1_9BACT</name>
<dbReference type="PANTHER" id="PTHR22916">
    <property type="entry name" value="GLYCOSYLTRANSFERASE"/>
    <property type="match status" value="1"/>
</dbReference>
<keyword evidence="3" id="KW-1185">Reference proteome</keyword>
<dbReference type="Pfam" id="PF00535">
    <property type="entry name" value="Glycos_transf_2"/>
    <property type="match status" value="1"/>
</dbReference>
<dbReference type="Gene3D" id="3.90.550.10">
    <property type="entry name" value="Spore Coat Polysaccharide Biosynthesis Protein SpsA, Chain A"/>
    <property type="match status" value="1"/>
</dbReference>
<sequence length="261" mass="29727">MKLSIITVNYNDAKGLERTIKSVISQSYRDFEFIVIDGGSSDGSQDIIQKYERHIDYWVSEPDGGIYQGMNKGLRQAKGDYVNFMNSGDRFHSADVLERIFALDTDADIITGTHVGSPHPNVGKDGISLYTLCTGAVDHQASFIKRDVALRHPYDENYKIVSDWKFFIEALIIDNCSFFYTETIVVDVDMNGISNTALDLNRREREAVLRELFPERILTDYHLLMAIHPDILKISPRLTKSQSIRKTIVKLASFFLLIKHV</sequence>
<organism evidence="2 3">
    <name type="scientific">Prevotella communis</name>
    <dbReference type="NCBI Taxonomy" id="2913614"/>
    <lineage>
        <taxon>Bacteria</taxon>
        <taxon>Pseudomonadati</taxon>
        <taxon>Bacteroidota</taxon>
        <taxon>Bacteroidia</taxon>
        <taxon>Bacteroidales</taxon>
        <taxon>Prevotellaceae</taxon>
        <taxon>Prevotella</taxon>
    </lineage>
</organism>
<evidence type="ECO:0000313" key="3">
    <source>
        <dbReference type="Proteomes" id="UP000198779"/>
    </source>
</evidence>
<keyword evidence="2" id="KW-0808">Transferase</keyword>
<reference evidence="3" key="1">
    <citation type="submission" date="2016-10" db="EMBL/GenBank/DDBJ databases">
        <authorList>
            <person name="Varghese N."/>
            <person name="Submissions S."/>
        </authorList>
    </citation>
    <scope>NUCLEOTIDE SEQUENCE [LARGE SCALE GENOMIC DNA]</scope>
    <source>
        <strain evidence="3">BP1-148</strain>
    </source>
</reference>
<proteinExistence type="predicted"/>
<dbReference type="CDD" id="cd06433">
    <property type="entry name" value="GT_2_WfgS_like"/>
    <property type="match status" value="1"/>
</dbReference>
<gene>
    <name evidence="2" type="ORF">SAMN04487901_12049</name>
</gene>
<dbReference type="PANTHER" id="PTHR22916:SF67">
    <property type="entry name" value="COLANIC ACID BIOSYNTHESIS GLYCOSYL TRANSFERASE WCAE-RELATED"/>
    <property type="match status" value="1"/>
</dbReference>